<protein>
    <submittedName>
        <fullName evidence="5">Methylase involved in ubiquinone/menaquinone biosynthesis</fullName>
    </submittedName>
</protein>
<dbReference type="GO" id="GO:0008757">
    <property type="term" value="F:S-adenosylmethionine-dependent methyltransferase activity"/>
    <property type="evidence" value="ECO:0007669"/>
    <property type="project" value="InterPro"/>
</dbReference>
<organism evidence="5 6">
    <name type="scientific">Phormidesmis priestleyi Ana</name>
    <dbReference type="NCBI Taxonomy" id="1666911"/>
    <lineage>
        <taxon>Bacteria</taxon>
        <taxon>Bacillati</taxon>
        <taxon>Cyanobacteriota</taxon>
        <taxon>Cyanophyceae</taxon>
        <taxon>Leptolyngbyales</taxon>
        <taxon>Leptolyngbyaceae</taxon>
        <taxon>Phormidesmis</taxon>
    </lineage>
</organism>
<dbReference type="AlphaFoldDB" id="A0A0N8KMZ1"/>
<accession>A0A0N8KMZ1</accession>
<keyword evidence="5" id="KW-0830">Ubiquinone</keyword>
<gene>
    <name evidence="5" type="ORF">HLUCCA11_11730</name>
</gene>
<dbReference type="SUPFAM" id="SSF53335">
    <property type="entry name" value="S-adenosyl-L-methionine-dependent methyltransferases"/>
    <property type="match status" value="1"/>
</dbReference>
<evidence type="ECO:0000313" key="5">
    <source>
        <dbReference type="EMBL" id="KPQ35082.1"/>
    </source>
</evidence>
<evidence type="ECO:0000256" key="3">
    <source>
        <dbReference type="ARBA" id="ARBA00022679"/>
    </source>
</evidence>
<feature type="domain" description="Methyltransferase type 11" evidence="4">
    <location>
        <begin position="88"/>
        <end position="181"/>
    </location>
</feature>
<dbReference type="STRING" id="1666911.HLUCCA11_11730"/>
<dbReference type="CDD" id="cd02440">
    <property type="entry name" value="AdoMet_MTases"/>
    <property type="match status" value="1"/>
</dbReference>
<dbReference type="PANTHER" id="PTHR44942:SF4">
    <property type="entry name" value="METHYLTRANSFERASE TYPE 11 DOMAIN-CONTAINING PROTEIN"/>
    <property type="match status" value="1"/>
</dbReference>
<dbReference type="PANTHER" id="PTHR44942">
    <property type="entry name" value="METHYLTRANSF_11 DOMAIN-CONTAINING PROTEIN"/>
    <property type="match status" value="1"/>
</dbReference>
<evidence type="ECO:0000256" key="1">
    <source>
        <dbReference type="ARBA" id="ARBA00008361"/>
    </source>
</evidence>
<dbReference type="InterPro" id="IPR029063">
    <property type="entry name" value="SAM-dependent_MTases_sf"/>
</dbReference>
<dbReference type="InterPro" id="IPR051052">
    <property type="entry name" value="Diverse_substrate_MTase"/>
</dbReference>
<evidence type="ECO:0000256" key="2">
    <source>
        <dbReference type="ARBA" id="ARBA00022603"/>
    </source>
</evidence>
<comment type="similarity">
    <text evidence="1">Belongs to the methyltransferase superfamily.</text>
</comment>
<reference evidence="5 6" key="1">
    <citation type="submission" date="2015-09" db="EMBL/GenBank/DDBJ databases">
        <title>Identification and resolution of microdiversity through metagenomic sequencing of parallel consortia.</title>
        <authorList>
            <person name="Nelson W.C."/>
            <person name="Romine M.F."/>
            <person name="Lindemann S.R."/>
        </authorList>
    </citation>
    <scope>NUCLEOTIDE SEQUENCE [LARGE SCALE GENOMIC DNA]</scope>
    <source>
        <strain evidence="5">Ana</strain>
    </source>
</reference>
<dbReference type="EMBL" id="LJZR01000014">
    <property type="protein sequence ID" value="KPQ35082.1"/>
    <property type="molecule type" value="Genomic_DNA"/>
</dbReference>
<name>A0A0N8KMZ1_9CYAN</name>
<dbReference type="InterPro" id="IPR013216">
    <property type="entry name" value="Methyltransf_11"/>
</dbReference>
<sequence>MNRLSKARHRNAQTVPLSATAKKFVKESVDRKWQAWYETFDETHSPQQRQEWYSQAATAYRWARPQYPPAMVDSVITQANLRANSSLLEIGCGPGIATAAFAAKGFSIVGVEPSLAACKLAHKSCGYSDRISIVNSTFENYPLPANKFDAVLAATSFHWVAPAVACQKSAAALAPGGSLILLWATPPQPSVELGDYLQPIYNRYDLAELGEQQCKTQAYYQGNFEAFAQRINQSGLFQPASVALEQHSSTYSIEKYLALLSTLSPYIDLDPTVQDNLLTELEQALAERLETGAFEATHWFAVQVSTLLCPGPSA</sequence>
<comment type="caution">
    <text evidence="5">The sequence shown here is derived from an EMBL/GenBank/DDBJ whole genome shotgun (WGS) entry which is preliminary data.</text>
</comment>
<dbReference type="Pfam" id="PF08241">
    <property type="entry name" value="Methyltransf_11"/>
    <property type="match status" value="1"/>
</dbReference>
<dbReference type="GO" id="GO:0032259">
    <property type="term" value="P:methylation"/>
    <property type="evidence" value="ECO:0007669"/>
    <property type="project" value="UniProtKB-KW"/>
</dbReference>
<keyword evidence="2 5" id="KW-0489">Methyltransferase</keyword>
<proteinExistence type="inferred from homology"/>
<keyword evidence="3" id="KW-0808">Transferase</keyword>
<dbReference type="PATRIC" id="fig|1666911.3.peg.4409"/>
<dbReference type="Gene3D" id="3.40.50.150">
    <property type="entry name" value="Vaccinia Virus protein VP39"/>
    <property type="match status" value="1"/>
</dbReference>
<evidence type="ECO:0000259" key="4">
    <source>
        <dbReference type="Pfam" id="PF08241"/>
    </source>
</evidence>
<dbReference type="Proteomes" id="UP000050465">
    <property type="component" value="Unassembled WGS sequence"/>
</dbReference>
<evidence type="ECO:0000313" key="6">
    <source>
        <dbReference type="Proteomes" id="UP000050465"/>
    </source>
</evidence>